<dbReference type="InterPro" id="IPR002344">
    <property type="entry name" value="Lupus_La"/>
</dbReference>
<dbReference type="SMART" id="SM00715">
    <property type="entry name" value="LA"/>
    <property type="match status" value="1"/>
</dbReference>
<name>A0A0R3WGL9_TAEAS</name>
<dbReference type="PRINTS" id="PR00302">
    <property type="entry name" value="LUPUSLA"/>
</dbReference>
<evidence type="ECO:0000259" key="6">
    <source>
        <dbReference type="PROSITE" id="PS50961"/>
    </source>
</evidence>
<accession>A0A0R3WGL9</accession>
<evidence type="ECO:0000313" key="7">
    <source>
        <dbReference type="EMBL" id="VDK47389.1"/>
    </source>
</evidence>
<comment type="subcellular location">
    <subcellularLocation>
        <location evidence="1">Nucleus</location>
    </subcellularLocation>
</comment>
<evidence type="ECO:0000256" key="2">
    <source>
        <dbReference type="ARBA" id="ARBA00022884"/>
    </source>
</evidence>
<dbReference type="InterPro" id="IPR036388">
    <property type="entry name" value="WH-like_DNA-bd_sf"/>
</dbReference>
<reference evidence="7 8" key="2">
    <citation type="submission" date="2018-11" db="EMBL/GenBank/DDBJ databases">
        <authorList>
            <consortium name="Pathogen Informatics"/>
        </authorList>
    </citation>
    <scope>NUCLEOTIDE SEQUENCE [LARGE SCALE GENOMIC DNA]</scope>
</reference>
<dbReference type="Pfam" id="PF05383">
    <property type="entry name" value="La"/>
    <property type="match status" value="1"/>
</dbReference>
<feature type="region of interest" description="Disordered" evidence="5">
    <location>
        <begin position="307"/>
        <end position="344"/>
    </location>
</feature>
<dbReference type="PANTHER" id="PTHR22792:SF140">
    <property type="entry name" value="ACHILLES, ISOFORM A"/>
    <property type="match status" value="1"/>
</dbReference>
<sequence>MHADPATDMIVAGWSSGVVSATFTSKIMQAVDEPTADLPDNSLEYRILRQIEFYFSDANILKDQFLLKSVKANKDGWVRLSTIAGFRRVQALTKDEDVVRRALKTSTQIELSEDGTHIRRKHPLPEWDKSVYSRTMLISRFKEKDIVTVSSVSEVFESMNLSVKLVRIIDPGKTIPPDLVKSASLIGFLGKEKCAVVEFDSRESALKALSVTKIAWPHSYCTTLQRKLKPSYEASKSKESVKKEAVLRSDLSVRPQISLTSCVYSNMKVELIRDPRAPPNENSVGFEPNWRETLRFQWLHMGDRNASSSHSNSISSDEFFTPQAPSPRAPTNPSAVPPTSSPAQPASQLIFFDEAIVSVIPTVDNGAG</sequence>
<evidence type="ECO:0000313" key="9">
    <source>
        <dbReference type="WBParaSite" id="TASK_0001001201-mRNA-1"/>
    </source>
</evidence>
<dbReference type="STRING" id="60517.A0A0R3WGL9"/>
<protein>
    <submittedName>
        <fullName evidence="9">HTH La-type RNA-binding domain-containing protein</fullName>
    </submittedName>
</protein>
<dbReference type="FunFam" id="1.10.10.10:FF:000158">
    <property type="entry name" value="La ribonucleoprotein domain family member 7"/>
    <property type="match status" value="1"/>
</dbReference>
<dbReference type="PANTHER" id="PTHR22792">
    <property type="entry name" value="LUPUS LA PROTEIN-RELATED"/>
    <property type="match status" value="1"/>
</dbReference>
<proteinExistence type="predicted"/>
<evidence type="ECO:0000256" key="3">
    <source>
        <dbReference type="ARBA" id="ARBA00023242"/>
    </source>
</evidence>
<gene>
    <name evidence="7" type="ORF">TASK_LOCUS10013</name>
</gene>
<dbReference type="EMBL" id="UYRS01019974">
    <property type="protein sequence ID" value="VDK47389.1"/>
    <property type="molecule type" value="Genomic_DNA"/>
</dbReference>
<feature type="compositionally biased region" description="Pro residues" evidence="5">
    <location>
        <begin position="324"/>
        <end position="340"/>
    </location>
</feature>
<dbReference type="SUPFAM" id="SSF46785">
    <property type="entry name" value="Winged helix' DNA-binding domain"/>
    <property type="match status" value="1"/>
</dbReference>
<dbReference type="OrthoDB" id="435402at2759"/>
<dbReference type="GO" id="GO:1990904">
    <property type="term" value="C:ribonucleoprotein complex"/>
    <property type="evidence" value="ECO:0007669"/>
    <property type="project" value="InterPro"/>
</dbReference>
<reference evidence="9" key="1">
    <citation type="submission" date="2017-02" db="UniProtKB">
        <authorList>
            <consortium name="WormBaseParasite"/>
        </authorList>
    </citation>
    <scope>IDENTIFICATION</scope>
</reference>
<dbReference type="InterPro" id="IPR036390">
    <property type="entry name" value="WH_DNA-bd_sf"/>
</dbReference>
<dbReference type="Proteomes" id="UP000282613">
    <property type="component" value="Unassembled WGS sequence"/>
</dbReference>
<dbReference type="AlphaFoldDB" id="A0A0R3WGL9"/>
<feature type="compositionally biased region" description="Low complexity" evidence="5">
    <location>
        <begin position="307"/>
        <end position="316"/>
    </location>
</feature>
<evidence type="ECO:0000256" key="5">
    <source>
        <dbReference type="SAM" id="MobiDB-lite"/>
    </source>
</evidence>
<dbReference type="InterPro" id="IPR006630">
    <property type="entry name" value="La_HTH"/>
</dbReference>
<evidence type="ECO:0000256" key="4">
    <source>
        <dbReference type="PROSITE-ProRule" id="PRU00332"/>
    </source>
</evidence>
<dbReference type="PROSITE" id="PS50961">
    <property type="entry name" value="HTH_LA"/>
    <property type="match status" value="1"/>
</dbReference>
<organism evidence="9">
    <name type="scientific">Taenia asiatica</name>
    <name type="common">Asian tapeworm</name>
    <dbReference type="NCBI Taxonomy" id="60517"/>
    <lineage>
        <taxon>Eukaryota</taxon>
        <taxon>Metazoa</taxon>
        <taxon>Spiralia</taxon>
        <taxon>Lophotrochozoa</taxon>
        <taxon>Platyhelminthes</taxon>
        <taxon>Cestoda</taxon>
        <taxon>Eucestoda</taxon>
        <taxon>Cyclophyllidea</taxon>
        <taxon>Taeniidae</taxon>
        <taxon>Taenia</taxon>
    </lineage>
</organism>
<dbReference type="GO" id="GO:0005634">
    <property type="term" value="C:nucleus"/>
    <property type="evidence" value="ECO:0007669"/>
    <property type="project" value="UniProtKB-SubCell"/>
</dbReference>
<feature type="domain" description="HTH La-type RNA-binding" evidence="6">
    <location>
        <begin position="37"/>
        <end position="128"/>
    </location>
</feature>
<keyword evidence="3" id="KW-0539">Nucleus</keyword>
<dbReference type="InterPro" id="IPR045180">
    <property type="entry name" value="La_dom_prot"/>
</dbReference>
<dbReference type="GO" id="GO:0003729">
    <property type="term" value="F:mRNA binding"/>
    <property type="evidence" value="ECO:0007669"/>
    <property type="project" value="TreeGrafter"/>
</dbReference>
<evidence type="ECO:0000313" key="8">
    <source>
        <dbReference type="Proteomes" id="UP000282613"/>
    </source>
</evidence>
<dbReference type="GO" id="GO:0006396">
    <property type="term" value="P:RNA processing"/>
    <property type="evidence" value="ECO:0007669"/>
    <property type="project" value="InterPro"/>
</dbReference>
<dbReference type="WBParaSite" id="TASK_0001001201-mRNA-1">
    <property type="protein sequence ID" value="TASK_0001001201-mRNA-1"/>
    <property type="gene ID" value="TASK_0001001201"/>
</dbReference>
<keyword evidence="8" id="KW-1185">Reference proteome</keyword>
<evidence type="ECO:0000256" key="1">
    <source>
        <dbReference type="ARBA" id="ARBA00004123"/>
    </source>
</evidence>
<dbReference type="Gene3D" id="1.10.10.10">
    <property type="entry name" value="Winged helix-like DNA-binding domain superfamily/Winged helix DNA-binding domain"/>
    <property type="match status" value="1"/>
</dbReference>
<keyword evidence="2 4" id="KW-0694">RNA-binding</keyword>